<keyword evidence="2" id="KW-1133">Transmembrane helix</keyword>
<dbReference type="EMBL" id="MFTS01000003">
    <property type="protein sequence ID" value="OGI68432.1"/>
    <property type="molecule type" value="Genomic_DNA"/>
</dbReference>
<evidence type="ECO:0000256" key="1">
    <source>
        <dbReference type="SAM" id="MobiDB-lite"/>
    </source>
</evidence>
<accession>A0A1F6VFP8</accession>
<dbReference type="InterPro" id="IPR027954">
    <property type="entry name" value="Transcobalamin-like_C"/>
</dbReference>
<gene>
    <name evidence="4" type="ORF">A2738_00935</name>
</gene>
<evidence type="ECO:0000259" key="3">
    <source>
        <dbReference type="Pfam" id="PF14478"/>
    </source>
</evidence>
<proteinExistence type="predicted"/>
<organism evidence="4 5">
    <name type="scientific">Candidatus Nomurabacteria bacterium RIFCSPHIGHO2_01_FULL_42_15</name>
    <dbReference type="NCBI Taxonomy" id="1801742"/>
    <lineage>
        <taxon>Bacteria</taxon>
        <taxon>Candidatus Nomuraibacteriota</taxon>
    </lineage>
</organism>
<keyword evidence="2" id="KW-0812">Transmembrane</keyword>
<feature type="domain" description="Transcobalamin-like C-terminal" evidence="3">
    <location>
        <begin position="98"/>
        <end position="169"/>
    </location>
</feature>
<keyword evidence="2" id="KW-0472">Membrane</keyword>
<dbReference type="Gene3D" id="2.170.130.30">
    <property type="match status" value="1"/>
</dbReference>
<sequence>MKNPKKLYIETIILLFFCVVIFFVYTKEEKITTPSQVKTEAPLLDKEGVPAGNLKKNHLASGTPPQQGREETIPENTQSATVLAGEMNINLSFLPNTIFYDALIQARDANKITFSGKNYPGLGFFVTDIGTLHAGSRKYLIYYINGKEATVGVSAYTLKKGDVIEWKLE</sequence>
<name>A0A1F6VFP8_9BACT</name>
<protein>
    <recommendedName>
        <fullName evidence="3">Transcobalamin-like C-terminal domain-containing protein</fullName>
    </recommendedName>
</protein>
<evidence type="ECO:0000313" key="4">
    <source>
        <dbReference type="EMBL" id="OGI68432.1"/>
    </source>
</evidence>
<comment type="caution">
    <text evidence="4">The sequence shown here is derived from an EMBL/GenBank/DDBJ whole genome shotgun (WGS) entry which is preliminary data.</text>
</comment>
<evidence type="ECO:0000313" key="5">
    <source>
        <dbReference type="Proteomes" id="UP000178235"/>
    </source>
</evidence>
<evidence type="ECO:0000256" key="2">
    <source>
        <dbReference type="SAM" id="Phobius"/>
    </source>
</evidence>
<reference evidence="4 5" key="1">
    <citation type="journal article" date="2016" name="Nat. Commun.">
        <title>Thousands of microbial genomes shed light on interconnected biogeochemical processes in an aquifer system.</title>
        <authorList>
            <person name="Anantharaman K."/>
            <person name="Brown C.T."/>
            <person name="Hug L.A."/>
            <person name="Sharon I."/>
            <person name="Castelle C.J."/>
            <person name="Probst A.J."/>
            <person name="Thomas B.C."/>
            <person name="Singh A."/>
            <person name="Wilkins M.J."/>
            <person name="Karaoz U."/>
            <person name="Brodie E.L."/>
            <person name="Williams K.H."/>
            <person name="Hubbard S.S."/>
            <person name="Banfield J.F."/>
        </authorList>
    </citation>
    <scope>NUCLEOTIDE SEQUENCE [LARGE SCALE GENOMIC DNA]</scope>
</reference>
<dbReference type="Proteomes" id="UP000178235">
    <property type="component" value="Unassembled WGS sequence"/>
</dbReference>
<dbReference type="Pfam" id="PF14478">
    <property type="entry name" value="DUF4430"/>
    <property type="match status" value="1"/>
</dbReference>
<feature type="region of interest" description="Disordered" evidence="1">
    <location>
        <begin position="49"/>
        <end position="76"/>
    </location>
</feature>
<dbReference type="AlphaFoldDB" id="A0A1F6VFP8"/>
<feature type="transmembrane region" description="Helical" evidence="2">
    <location>
        <begin position="7"/>
        <end position="25"/>
    </location>
</feature>